<dbReference type="STRING" id="1801663.A2175_00480"/>
<reference evidence="2 3" key="1">
    <citation type="journal article" date="2016" name="Nat. Commun.">
        <title>Thousands of microbial genomes shed light on interconnected biogeochemical processes in an aquifer system.</title>
        <authorList>
            <person name="Anantharaman K."/>
            <person name="Brown C.T."/>
            <person name="Hug L.A."/>
            <person name="Sharon I."/>
            <person name="Castelle C.J."/>
            <person name="Probst A.J."/>
            <person name="Thomas B.C."/>
            <person name="Singh A."/>
            <person name="Wilkins M.J."/>
            <person name="Karaoz U."/>
            <person name="Brodie E.L."/>
            <person name="Williams K.H."/>
            <person name="Hubbard S.S."/>
            <person name="Banfield J.F."/>
        </authorList>
    </citation>
    <scope>NUCLEOTIDE SEQUENCE [LARGE SCALE GENOMIC DNA]</scope>
</reference>
<organism evidence="2 3">
    <name type="scientific">Candidatus Nealsonbacteria bacterium RBG_13_42_11</name>
    <dbReference type="NCBI Taxonomy" id="1801663"/>
    <lineage>
        <taxon>Bacteria</taxon>
        <taxon>Candidatus Nealsoniibacteriota</taxon>
    </lineage>
</organism>
<dbReference type="EMBL" id="MHLY01000007">
    <property type="protein sequence ID" value="OGZ18750.1"/>
    <property type="molecule type" value="Genomic_DNA"/>
</dbReference>
<comment type="similarity">
    <text evidence="1">Belongs to the UPF0235 family.</text>
</comment>
<dbReference type="Gene3D" id="3.30.1200.10">
    <property type="entry name" value="YggU-like"/>
    <property type="match status" value="1"/>
</dbReference>
<sequence>MKKIFVKAKPGAKEEKIEKIDEINFVIWVKAPPKGGKANRAIAKAIATYFNVAPSGVNLVSGFSSRQKVFEIVV</sequence>
<dbReference type="SMART" id="SM01152">
    <property type="entry name" value="DUF167"/>
    <property type="match status" value="1"/>
</dbReference>
<dbReference type="InterPro" id="IPR003746">
    <property type="entry name" value="DUF167"/>
</dbReference>
<name>A0A1G2E090_9BACT</name>
<dbReference type="NCBIfam" id="TIGR00251">
    <property type="entry name" value="DUF167 family protein"/>
    <property type="match status" value="1"/>
</dbReference>
<gene>
    <name evidence="2" type="ORF">A2175_00480</name>
</gene>
<accession>A0A1G2E090</accession>
<dbReference type="SUPFAM" id="SSF69786">
    <property type="entry name" value="YggU-like"/>
    <property type="match status" value="1"/>
</dbReference>
<dbReference type="PANTHER" id="PTHR13420:SF7">
    <property type="entry name" value="UPF0235 PROTEIN C15ORF40"/>
    <property type="match status" value="1"/>
</dbReference>
<proteinExistence type="inferred from homology"/>
<evidence type="ECO:0000313" key="3">
    <source>
        <dbReference type="Proteomes" id="UP000176755"/>
    </source>
</evidence>
<dbReference type="Proteomes" id="UP000176755">
    <property type="component" value="Unassembled WGS sequence"/>
</dbReference>
<dbReference type="AlphaFoldDB" id="A0A1G2E090"/>
<dbReference type="InterPro" id="IPR036591">
    <property type="entry name" value="YggU-like_sf"/>
</dbReference>
<dbReference type="GO" id="GO:0005737">
    <property type="term" value="C:cytoplasm"/>
    <property type="evidence" value="ECO:0007669"/>
    <property type="project" value="TreeGrafter"/>
</dbReference>
<dbReference type="PANTHER" id="PTHR13420">
    <property type="entry name" value="UPF0235 PROTEIN C15ORF40"/>
    <property type="match status" value="1"/>
</dbReference>
<comment type="caution">
    <text evidence="2">The sequence shown here is derived from an EMBL/GenBank/DDBJ whole genome shotgun (WGS) entry which is preliminary data.</text>
</comment>
<protein>
    <submittedName>
        <fullName evidence="2">Uncharacterized protein</fullName>
    </submittedName>
</protein>
<dbReference type="Pfam" id="PF02594">
    <property type="entry name" value="DUF167"/>
    <property type="match status" value="1"/>
</dbReference>
<evidence type="ECO:0000256" key="1">
    <source>
        <dbReference type="ARBA" id="ARBA00010364"/>
    </source>
</evidence>
<evidence type="ECO:0000313" key="2">
    <source>
        <dbReference type="EMBL" id="OGZ18750.1"/>
    </source>
</evidence>